<dbReference type="AlphaFoldDB" id="A0AAD9QLN0"/>
<reference evidence="9" key="1">
    <citation type="journal article" date="2023" name="G3 (Bethesda)">
        <title>Whole genome assembly and annotation of the endangered Caribbean coral Acropora cervicornis.</title>
        <authorList>
            <person name="Selwyn J.D."/>
            <person name="Vollmer S.V."/>
        </authorList>
    </citation>
    <scope>NUCLEOTIDE SEQUENCE</scope>
    <source>
        <strain evidence="9">K2</strain>
    </source>
</reference>
<sequence length="314" mass="36353">MPISSHSHSGQFCKHAFSMLEDVVLRVVDVGFEHYGLSEHMPRFLPEDLYEEEVADNVSPTDLQVMFEGFVKEAKFLQEKYKAKVSLIVGMETDVIREDSFEIIRRLKKEFQLDYIVGSVHHIDGIPIDCSLEQFEEAERLVGGTEKVICQYFDYQLKLLQEVKPEVIGHFDLIRLHRPEFEMTDLIWEKVVRNINFGISYGALFEINTSGASPNKKLQFPYPHRKILKFMVASGARLTLSDDSHGVGDVGFWYDSLPQFLRDNNVSELYYLERELVTSGSMEQGRRVLCKKLADWSKHSFWEKCAGVLKEDPW</sequence>
<comment type="similarity">
    <text evidence="2">Belongs to the PHP hydrolase family. HisK subfamily.</text>
</comment>
<gene>
    <name evidence="9" type="ORF">P5673_013325</name>
</gene>
<dbReference type="InterPro" id="IPR004013">
    <property type="entry name" value="PHP_dom"/>
</dbReference>
<dbReference type="SUPFAM" id="SSF89550">
    <property type="entry name" value="PHP domain-like"/>
    <property type="match status" value="1"/>
</dbReference>
<protein>
    <recommendedName>
        <fullName evidence="3">histidinol-phosphatase</fullName>
        <ecNumber evidence="3">3.1.3.15</ecNumber>
    </recommendedName>
</protein>
<dbReference type="CDD" id="cd12110">
    <property type="entry name" value="PHP_HisPPase_Hisj_like"/>
    <property type="match status" value="1"/>
</dbReference>
<dbReference type="GO" id="GO:0005737">
    <property type="term" value="C:cytoplasm"/>
    <property type="evidence" value="ECO:0007669"/>
    <property type="project" value="TreeGrafter"/>
</dbReference>
<feature type="domain" description="PHP" evidence="8">
    <location>
        <begin position="5"/>
        <end position="210"/>
    </location>
</feature>
<evidence type="ECO:0000256" key="7">
    <source>
        <dbReference type="ARBA" id="ARBA00049158"/>
    </source>
</evidence>
<evidence type="ECO:0000259" key="8">
    <source>
        <dbReference type="Pfam" id="PF02811"/>
    </source>
</evidence>
<evidence type="ECO:0000256" key="1">
    <source>
        <dbReference type="ARBA" id="ARBA00004970"/>
    </source>
</evidence>
<evidence type="ECO:0000256" key="6">
    <source>
        <dbReference type="ARBA" id="ARBA00023102"/>
    </source>
</evidence>
<dbReference type="InterPro" id="IPR016195">
    <property type="entry name" value="Pol/histidinol_Pase-like"/>
</dbReference>
<keyword evidence="6" id="KW-0368">Histidine biosynthesis</keyword>
<accession>A0AAD9QLN0</accession>
<dbReference type="Proteomes" id="UP001249851">
    <property type="component" value="Unassembled WGS sequence"/>
</dbReference>
<dbReference type="EC" id="3.1.3.15" evidence="3"/>
<dbReference type="NCBIfam" id="TIGR01856">
    <property type="entry name" value="hisJ_fam"/>
    <property type="match status" value="1"/>
</dbReference>
<keyword evidence="5" id="KW-0378">Hydrolase</keyword>
<keyword evidence="10" id="KW-1185">Reference proteome</keyword>
<dbReference type="Pfam" id="PF02811">
    <property type="entry name" value="PHP"/>
    <property type="match status" value="1"/>
</dbReference>
<evidence type="ECO:0000256" key="3">
    <source>
        <dbReference type="ARBA" id="ARBA00013085"/>
    </source>
</evidence>
<dbReference type="GO" id="GO:0000105">
    <property type="term" value="P:L-histidine biosynthetic process"/>
    <property type="evidence" value="ECO:0007669"/>
    <property type="project" value="UniProtKB-KW"/>
</dbReference>
<evidence type="ECO:0000256" key="5">
    <source>
        <dbReference type="ARBA" id="ARBA00022801"/>
    </source>
</evidence>
<reference evidence="9" key="2">
    <citation type="journal article" date="2023" name="Science">
        <title>Genomic signatures of disease resistance in endangered staghorn corals.</title>
        <authorList>
            <person name="Vollmer S.V."/>
            <person name="Selwyn J.D."/>
            <person name="Despard B.A."/>
            <person name="Roesel C.L."/>
        </authorList>
    </citation>
    <scope>NUCLEOTIDE SEQUENCE</scope>
    <source>
        <strain evidence="9">K2</strain>
    </source>
</reference>
<comment type="pathway">
    <text evidence="1">Amino-acid biosynthesis; L-histidine biosynthesis; L-histidine from 5-phospho-alpha-D-ribose 1-diphosphate: step 8/9.</text>
</comment>
<evidence type="ECO:0000256" key="2">
    <source>
        <dbReference type="ARBA" id="ARBA00009152"/>
    </source>
</evidence>
<proteinExistence type="inferred from homology"/>
<evidence type="ECO:0000256" key="4">
    <source>
        <dbReference type="ARBA" id="ARBA00022605"/>
    </source>
</evidence>
<name>A0AAD9QLN0_ACRCE</name>
<keyword evidence="4" id="KW-0028">Amino-acid biosynthesis</keyword>
<dbReference type="InterPro" id="IPR010140">
    <property type="entry name" value="Histidinol_P_phosphatase_HisJ"/>
</dbReference>
<dbReference type="PANTHER" id="PTHR21039:SF0">
    <property type="entry name" value="HISTIDINOL-PHOSPHATASE"/>
    <property type="match status" value="1"/>
</dbReference>
<evidence type="ECO:0000313" key="9">
    <source>
        <dbReference type="EMBL" id="KAK2563594.1"/>
    </source>
</evidence>
<comment type="catalytic activity">
    <reaction evidence="7">
        <text>L-histidinol phosphate + H2O = L-histidinol + phosphate</text>
        <dbReference type="Rhea" id="RHEA:14465"/>
        <dbReference type="ChEBI" id="CHEBI:15377"/>
        <dbReference type="ChEBI" id="CHEBI:43474"/>
        <dbReference type="ChEBI" id="CHEBI:57699"/>
        <dbReference type="ChEBI" id="CHEBI:57980"/>
        <dbReference type="EC" id="3.1.3.15"/>
    </reaction>
</comment>
<organism evidence="9 10">
    <name type="scientific">Acropora cervicornis</name>
    <name type="common">Staghorn coral</name>
    <dbReference type="NCBI Taxonomy" id="6130"/>
    <lineage>
        <taxon>Eukaryota</taxon>
        <taxon>Metazoa</taxon>
        <taxon>Cnidaria</taxon>
        <taxon>Anthozoa</taxon>
        <taxon>Hexacorallia</taxon>
        <taxon>Scleractinia</taxon>
        <taxon>Astrocoeniina</taxon>
        <taxon>Acroporidae</taxon>
        <taxon>Acropora</taxon>
    </lineage>
</organism>
<comment type="caution">
    <text evidence="9">The sequence shown here is derived from an EMBL/GenBank/DDBJ whole genome shotgun (WGS) entry which is preliminary data.</text>
</comment>
<dbReference type="EMBL" id="JARQWQ010000025">
    <property type="protein sequence ID" value="KAK2563594.1"/>
    <property type="molecule type" value="Genomic_DNA"/>
</dbReference>
<dbReference type="GO" id="GO:0004401">
    <property type="term" value="F:histidinol-phosphatase activity"/>
    <property type="evidence" value="ECO:0007669"/>
    <property type="project" value="UniProtKB-EC"/>
</dbReference>
<evidence type="ECO:0000313" key="10">
    <source>
        <dbReference type="Proteomes" id="UP001249851"/>
    </source>
</evidence>
<dbReference type="Gene3D" id="3.20.20.140">
    <property type="entry name" value="Metal-dependent hydrolases"/>
    <property type="match status" value="1"/>
</dbReference>
<dbReference type="PANTHER" id="PTHR21039">
    <property type="entry name" value="HISTIDINOL PHOSPHATASE-RELATED"/>
    <property type="match status" value="1"/>
</dbReference>